<proteinExistence type="predicted"/>
<sequence length="212" mass="22255">MWSMSTSLTPPRTNKIVLPVYGSAKVPDITRHEPDITLAVRSRISMSSRVSQPLWSTSNHAAPNCARAYPVLGARPFTGRASTAASATPLAPVAATVGAGIVEDRMGDGDVEADPLDACALAEEPPGATLEPITSAGLATPAAQAERTSPGSVTTTRSSRIRAIAESPLLITHDAQATIVTPRRSQERDRDRVAHLPANSGRRSHPNAAPRC</sequence>
<feature type="region of interest" description="Disordered" evidence="1">
    <location>
        <begin position="176"/>
        <end position="212"/>
    </location>
</feature>
<feature type="compositionally biased region" description="Polar residues" evidence="1">
    <location>
        <begin position="146"/>
        <end position="158"/>
    </location>
</feature>
<gene>
    <name evidence="2" type="ORF">UFOPK3752_00061</name>
</gene>
<evidence type="ECO:0000313" key="2">
    <source>
        <dbReference type="EMBL" id="CAB4924787.1"/>
    </source>
</evidence>
<name>A0A6J7I2A4_9ZZZZ</name>
<dbReference type="EMBL" id="CAFBND010000001">
    <property type="protein sequence ID" value="CAB4924787.1"/>
    <property type="molecule type" value="Genomic_DNA"/>
</dbReference>
<accession>A0A6J7I2A4</accession>
<protein>
    <submittedName>
        <fullName evidence="2">Unannotated protein</fullName>
    </submittedName>
</protein>
<organism evidence="2">
    <name type="scientific">freshwater metagenome</name>
    <dbReference type="NCBI Taxonomy" id="449393"/>
    <lineage>
        <taxon>unclassified sequences</taxon>
        <taxon>metagenomes</taxon>
        <taxon>ecological metagenomes</taxon>
    </lineage>
</organism>
<feature type="compositionally biased region" description="Basic and acidic residues" evidence="1">
    <location>
        <begin position="184"/>
        <end position="194"/>
    </location>
</feature>
<feature type="region of interest" description="Disordered" evidence="1">
    <location>
        <begin position="138"/>
        <end position="158"/>
    </location>
</feature>
<evidence type="ECO:0000256" key="1">
    <source>
        <dbReference type="SAM" id="MobiDB-lite"/>
    </source>
</evidence>
<dbReference type="AlphaFoldDB" id="A0A6J7I2A4"/>
<reference evidence="2" key="1">
    <citation type="submission" date="2020-05" db="EMBL/GenBank/DDBJ databases">
        <authorList>
            <person name="Chiriac C."/>
            <person name="Salcher M."/>
            <person name="Ghai R."/>
            <person name="Kavagutti S V."/>
        </authorList>
    </citation>
    <scope>NUCLEOTIDE SEQUENCE</scope>
</reference>